<dbReference type="GO" id="GO:0003924">
    <property type="term" value="F:GTPase activity"/>
    <property type="evidence" value="ECO:0007669"/>
    <property type="project" value="InterPro"/>
</dbReference>
<dbReference type="Proteomes" id="UP001188597">
    <property type="component" value="Unassembled WGS sequence"/>
</dbReference>
<organism evidence="3 4">
    <name type="scientific">Escallonia herrerae</name>
    <dbReference type="NCBI Taxonomy" id="1293975"/>
    <lineage>
        <taxon>Eukaryota</taxon>
        <taxon>Viridiplantae</taxon>
        <taxon>Streptophyta</taxon>
        <taxon>Embryophyta</taxon>
        <taxon>Tracheophyta</taxon>
        <taxon>Spermatophyta</taxon>
        <taxon>Magnoliopsida</taxon>
        <taxon>eudicotyledons</taxon>
        <taxon>Gunneridae</taxon>
        <taxon>Pentapetalae</taxon>
        <taxon>asterids</taxon>
        <taxon>campanulids</taxon>
        <taxon>Escalloniales</taxon>
        <taxon>Escalloniaceae</taxon>
        <taxon>Escallonia</taxon>
    </lineage>
</organism>
<reference evidence="3" key="1">
    <citation type="submission" date="2022-12" db="EMBL/GenBank/DDBJ databases">
        <title>Draft genome assemblies for two species of Escallonia (Escalloniales).</title>
        <authorList>
            <person name="Chanderbali A."/>
            <person name="Dervinis C."/>
            <person name="Anghel I."/>
            <person name="Soltis D."/>
            <person name="Soltis P."/>
            <person name="Zapata F."/>
        </authorList>
    </citation>
    <scope>NUCLEOTIDE SEQUENCE</scope>
    <source>
        <strain evidence="3">UCBG64.0493</strain>
        <tissue evidence="3">Leaf</tissue>
    </source>
</reference>
<dbReference type="EMBL" id="JAVXUP010001450">
    <property type="protein sequence ID" value="KAK3011523.1"/>
    <property type="molecule type" value="Genomic_DNA"/>
</dbReference>
<evidence type="ECO:0000256" key="2">
    <source>
        <dbReference type="ARBA" id="ARBA00023134"/>
    </source>
</evidence>
<dbReference type="GO" id="GO:0000054">
    <property type="term" value="P:ribosomal subunit export from nucleus"/>
    <property type="evidence" value="ECO:0007669"/>
    <property type="project" value="TreeGrafter"/>
</dbReference>
<comment type="caution">
    <text evidence="3">The sequence shown here is derived from an EMBL/GenBank/DDBJ whole genome shotgun (WGS) entry which is preliminary data.</text>
</comment>
<sequence length="118" mass="13221">MYANMALPNQQTLDYPSFKLVTVGDGKTTFIKRHLTGEFEKKTSNLDRPISSFVSKLKKFTCESQTATIGVEVHPLDFFTNCGRIRFIAGTQLGRRNLMALGMVTSISEKTTLNLLQD</sequence>
<evidence type="ECO:0000313" key="3">
    <source>
        <dbReference type="EMBL" id="KAK3011523.1"/>
    </source>
</evidence>
<dbReference type="GO" id="GO:0005634">
    <property type="term" value="C:nucleus"/>
    <property type="evidence" value="ECO:0007669"/>
    <property type="project" value="TreeGrafter"/>
</dbReference>
<dbReference type="InterPro" id="IPR002041">
    <property type="entry name" value="Ran_GTPase"/>
</dbReference>
<keyword evidence="1" id="KW-0547">Nucleotide-binding</keyword>
<name>A0AA88VPT0_9ASTE</name>
<gene>
    <name evidence="3" type="ORF">RJ639_012581</name>
</gene>
<dbReference type="AlphaFoldDB" id="A0AA88VPT0"/>
<accession>A0AA88VPT0</accession>
<keyword evidence="2" id="KW-0342">GTP-binding</keyword>
<evidence type="ECO:0000256" key="1">
    <source>
        <dbReference type="ARBA" id="ARBA00022741"/>
    </source>
</evidence>
<dbReference type="PANTHER" id="PTHR24071">
    <property type="entry name" value="RAN GTPASE"/>
    <property type="match status" value="1"/>
</dbReference>
<dbReference type="PANTHER" id="PTHR24071:SF0">
    <property type="entry name" value="GTP-BINDING NUCLEAR PROTEIN RAN"/>
    <property type="match status" value="1"/>
</dbReference>
<dbReference type="GO" id="GO:0005737">
    <property type="term" value="C:cytoplasm"/>
    <property type="evidence" value="ECO:0007669"/>
    <property type="project" value="TreeGrafter"/>
</dbReference>
<keyword evidence="4" id="KW-1185">Reference proteome</keyword>
<dbReference type="GO" id="GO:0005525">
    <property type="term" value="F:GTP binding"/>
    <property type="evidence" value="ECO:0007669"/>
    <property type="project" value="UniProtKB-KW"/>
</dbReference>
<dbReference type="GO" id="GO:0006606">
    <property type="term" value="P:protein import into nucleus"/>
    <property type="evidence" value="ECO:0007669"/>
    <property type="project" value="TreeGrafter"/>
</dbReference>
<protein>
    <submittedName>
        <fullName evidence="3">Uncharacterized protein</fullName>
    </submittedName>
</protein>
<proteinExistence type="predicted"/>
<evidence type="ECO:0000313" key="4">
    <source>
        <dbReference type="Proteomes" id="UP001188597"/>
    </source>
</evidence>